<dbReference type="CDD" id="cd01335">
    <property type="entry name" value="Radical_SAM"/>
    <property type="match status" value="1"/>
</dbReference>
<comment type="caution">
    <text evidence="2">The sequence shown here is derived from an EMBL/GenBank/DDBJ whole genome shotgun (WGS) entry which is preliminary data.</text>
</comment>
<dbReference type="NCBIfam" id="TIGR03960">
    <property type="entry name" value="rSAM_fuse_unch"/>
    <property type="match status" value="1"/>
</dbReference>
<dbReference type="Proteomes" id="UP000266328">
    <property type="component" value="Unassembled WGS sequence"/>
</dbReference>
<sequence>MDMHSLERFEGPSRYAGNELNAIHKDWEGRFRVALSYPDLYEVGMSSHGIQILYHLLNTIDSVVVERVFAPFHDLEAWLREHGVPLFSLESRQPLGSFDVIAFSLGTELTYTNLLNMLDLAKLPVRSEDRSEWPIVIAGGSCTFNPEPMSAFVDAFGIGDGEDLFPEIVRNLAASRAAGVGHHDALETLARDVEGVYVPSLYKTRPALNEAPYVVAEPISSELPATVHKRVVESLDDAFAPVAPIVPYRELVHDRGVIELFRGCVRGCRFCEAGISYRPTRERSLASIQKQLEQLVANTGYEEVGLLSLSSTDYSDLPGLVRLVRAYREKHKVAISFPSLRMENFPGYLADEIKQTREGSLTFAIEAGSQRLRDVINKNITEESIFETLRTVFGKGWHLVKFYFMFGLPTETEQDLDAMVDLVSRIYTFGKGFRRDIAINLSINPFVPRPDTPFQWCAQDTPESYDAKIDHLRKGFRALKGKLHVEFGDPRISFLEGFLSRGDRRVCNVIETAWKNGAKFDAWREYFKFDVWQLAIAASGLDAADFLYRSIPLHDELPWQVIDSGVSTDFLREEYLSAEKSKRLSTCRETGCHACGIQEYLNPCPTSALINATSP</sequence>
<evidence type="ECO:0000259" key="1">
    <source>
        <dbReference type="PROSITE" id="PS51918"/>
    </source>
</evidence>
<dbReference type="RefSeq" id="WP_119088900.1">
    <property type="nucleotide sequence ID" value="NZ_QXIS01000016.1"/>
</dbReference>
<dbReference type="GO" id="GO:0051536">
    <property type="term" value="F:iron-sulfur cluster binding"/>
    <property type="evidence" value="ECO:0007669"/>
    <property type="project" value="InterPro"/>
</dbReference>
<dbReference type="PANTHER" id="PTHR42731:SF1">
    <property type="entry name" value="RADICAL SAM DOMAIN PROTEIN"/>
    <property type="match status" value="1"/>
</dbReference>
<dbReference type="InterPro" id="IPR006638">
    <property type="entry name" value="Elp3/MiaA/NifB-like_rSAM"/>
</dbReference>
<accession>A0A398D0N7</accession>
<dbReference type="OrthoDB" id="9806827at2"/>
<dbReference type="SUPFAM" id="SSF102114">
    <property type="entry name" value="Radical SAM enzymes"/>
    <property type="match status" value="1"/>
</dbReference>
<dbReference type="Pfam" id="PF04055">
    <property type="entry name" value="Radical_SAM"/>
    <property type="match status" value="1"/>
</dbReference>
<dbReference type="InterPro" id="IPR023404">
    <property type="entry name" value="rSAM_horseshoe"/>
</dbReference>
<organism evidence="2 3">
    <name type="scientific">Candidatus Cryosericum terrychapinii</name>
    <dbReference type="NCBI Taxonomy" id="2290919"/>
    <lineage>
        <taxon>Bacteria</taxon>
        <taxon>Pseudomonadati</taxon>
        <taxon>Caldisericota/Cryosericota group</taxon>
        <taxon>Candidatus Cryosericota</taxon>
        <taxon>Candidatus Cryosericia</taxon>
        <taxon>Candidatus Cryosericales</taxon>
        <taxon>Candidatus Cryosericaceae</taxon>
        <taxon>Candidatus Cryosericum</taxon>
    </lineage>
</organism>
<dbReference type="PANTHER" id="PTHR42731">
    <property type="entry name" value="SLL1084 PROTEIN"/>
    <property type="match status" value="1"/>
</dbReference>
<keyword evidence="3" id="KW-1185">Reference proteome</keyword>
<dbReference type="SFLD" id="SFLDS00029">
    <property type="entry name" value="Radical_SAM"/>
    <property type="match status" value="1"/>
</dbReference>
<dbReference type="InterPro" id="IPR007197">
    <property type="entry name" value="rSAM"/>
</dbReference>
<dbReference type="Gene3D" id="3.80.30.20">
    <property type="entry name" value="tm_1862 like domain"/>
    <property type="match status" value="1"/>
</dbReference>
<dbReference type="EMBL" id="QXIS01000016">
    <property type="protein sequence ID" value="RIE06298.1"/>
    <property type="molecule type" value="Genomic_DNA"/>
</dbReference>
<feature type="domain" description="Radical SAM core" evidence="1">
    <location>
        <begin position="250"/>
        <end position="491"/>
    </location>
</feature>
<evidence type="ECO:0000313" key="3">
    <source>
        <dbReference type="Proteomes" id="UP000266328"/>
    </source>
</evidence>
<proteinExistence type="predicted"/>
<dbReference type="InterPro" id="IPR045784">
    <property type="entry name" value="Radical_SAM_N2"/>
</dbReference>
<name>A0A398D0N7_9BACT</name>
<dbReference type="InterPro" id="IPR023862">
    <property type="entry name" value="CHP03960_rSAM"/>
</dbReference>
<dbReference type="PROSITE" id="PS51918">
    <property type="entry name" value="RADICAL_SAM"/>
    <property type="match status" value="1"/>
</dbReference>
<dbReference type="SMART" id="SM00729">
    <property type="entry name" value="Elp3"/>
    <property type="match status" value="1"/>
</dbReference>
<dbReference type="GO" id="GO:0003824">
    <property type="term" value="F:catalytic activity"/>
    <property type="evidence" value="ECO:0007669"/>
    <property type="project" value="InterPro"/>
</dbReference>
<dbReference type="AlphaFoldDB" id="A0A398D0N7"/>
<dbReference type="SFLD" id="SFLDG01082">
    <property type="entry name" value="B12-binding_domain_containing"/>
    <property type="match status" value="1"/>
</dbReference>
<reference evidence="2 3" key="1">
    <citation type="submission" date="2018-09" db="EMBL/GenBank/DDBJ databases">
        <title>Discovery and Ecogenomic Context for Candidatus Cryosericales, a Global Caldiserica Order Active in Thawing Permafrost.</title>
        <authorList>
            <person name="Martinez M.A."/>
            <person name="Woodcroft B.J."/>
            <person name="Ignacio Espinoza J.C."/>
            <person name="Zayed A."/>
            <person name="Singleton C.M."/>
            <person name="Boyd J."/>
            <person name="Li Y.-F."/>
            <person name="Purvine S."/>
            <person name="Maughan H."/>
            <person name="Hodgkins S.B."/>
            <person name="Anderson D."/>
            <person name="Sederholm M."/>
            <person name="Temperton B."/>
            <person name="Saleska S.R."/>
            <person name="Tyson G.W."/>
            <person name="Rich V.I."/>
        </authorList>
    </citation>
    <scope>NUCLEOTIDE SEQUENCE [LARGE SCALE GENOMIC DNA]</scope>
    <source>
        <strain evidence="2 3">SMC7</strain>
    </source>
</reference>
<gene>
    <name evidence="2" type="ORF">SMC7_03025</name>
</gene>
<evidence type="ECO:0000313" key="2">
    <source>
        <dbReference type="EMBL" id="RIE06298.1"/>
    </source>
</evidence>
<dbReference type="InterPro" id="IPR058240">
    <property type="entry name" value="rSAM_sf"/>
</dbReference>
<protein>
    <submittedName>
        <fullName evidence="2">TIGR03960 family B12-binding radical SAM protein</fullName>
    </submittedName>
</protein>
<dbReference type="Pfam" id="PF19864">
    <property type="entry name" value="Radical_SAM_N2"/>
    <property type="match status" value="1"/>
</dbReference>